<dbReference type="InterPro" id="IPR045860">
    <property type="entry name" value="Snake_toxin-like_sf"/>
</dbReference>
<dbReference type="SUPFAM" id="SSF81321">
    <property type="entry name" value="Family A G protein-coupled receptor-like"/>
    <property type="match status" value="1"/>
</dbReference>
<dbReference type="SUPFAM" id="SSF57302">
    <property type="entry name" value="Snake toxin-like"/>
    <property type="match status" value="1"/>
</dbReference>
<dbReference type="OrthoDB" id="5961629at2759"/>
<dbReference type="SUPFAM" id="SSF52058">
    <property type="entry name" value="L domain-like"/>
    <property type="match status" value="1"/>
</dbReference>
<dbReference type="Pfam" id="PF00002">
    <property type="entry name" value="7tm_2"/>
    <property type="match status" value="1"/>
</dbReference>
<evidence type="ECO:0000256" key="11">
    <source>
        <dbReference type="SAM" id="Phobius"/>
    </source>
</evidence>
<evidence type="ECO:0000256" key="10">
    <source>
        <dbReference type="ARBA" id="ARBA00023180"/>
    </source>
</evidence>
<proteinExistence type="inferred from homology"/>
<evidence type="ECO:0000259" key="12">
    <source>
        <dbReference type="PROSITE" id="PS50221"/>
    </source>
</evidence>
<dbReference type="Pfam" id="PF26588">
    <property type="entry name" value="GAIN_ADGRA3"/>
    <property type="match status" value="1"/>
</dbReference>
<dbReference type="SMART" id="SM00303">
    <property type="entry name" value="GPS"/>
    <property type="match status" value="1"/>
</dbReference>
<evidence type="ECO:0000256" key="6">
    <source>
        <dbReference type="ARBA" id="ARBA00022737"/>
    </source>
</evidence>
<comment type="similarity">
    <text evidence="2">Belongs to the G-protein coupled receptor 2 family. Adhesion G-protein coupled receptor (ADGR) subfamily.</text>
</comment>
<dbReference type="Gene3D" id="2.60.220.50">
    <property type="match status" value="1"/>
</dbReference>
<keyword evidence="7 11" id="KW-1133">Transmembrane helix</keyword>
<evidence type="ECO:0000256" key="9">
    <source>
        <dbReference type="ARBA" id="ARBA00023157"/>
    </source>
</evidence>
<dbReference type="InterPro" id="IPR003591">
    <property type="entry name" value="Leu-rich_rpt_typical-subtyp"/>
</dbReference>
<dbReference type="PROSITE" id="PS50221">
    <property type="entry name" value="GAIN_B"/>
    <property type="match status" value="1"/>
</dbReference>
<keyword evidence="5" id="KW-0732">Signal</keyword>
<dbReference type="Pfam" id="PF13855">
    <property type="entry name" value="LRR_8"/>
    <property type="match status" value="1"/>
</dbReference>
<evidence type="ECO:0000256" key="2">
    <source>
        <dbReference type="ARBA" id="ARBA00007343"/>
    </source>
</evidence>
<dbReference type="InterPro" id="IPR057244">
    <property type="entry name" value="GAIN_B"/>
</dbReference>
<dbReference type="STRING" id="7574.A0A1S3H382"/>
<keyword evidence="3" id="KW-0433">Leucine-rich repeat</keyword>
<evidence type="ECO:0000313" key="15">
    <source>
        <dbReference type="RefSeq" id="XP_013379588.1"/>
    </source>
</evidence>
<dbReference type="PROSITE" id="PS00650">
    <property type="entry name" value="G_PROTEIN_RECEP_F2_2"/>
    <property type="match status" value="1"/>
</dbReference>
<feature type="transmembrane region" description="Helical" evidence="11">
    <location>
        <begin position="1072"/>
        <end position="1095"/>
    </location>
</feature>
<evidence type="ECO:0000256" key="5">
    <source>
        <dbReference type="ARBA" id="ARBA00022729"/>
    </source>
</evidence>
<feature type="transmembrane region" description="Helical" evidence="11">
    <location>
        <begin position="1045"/>
        <end position="1066"/>
    </location>
</feature>
<keyword evidence="8 11" id="KW-0472">Membrane</keyword>
<dbReference type="SMART" id="SM00369">
    <property type="entry name" value="LRR_TYP"/>
    <property type="match status" value="3"/>
</dbReference>
<evidence type="ECO:0000256" key="7">
    <source>
        <dbReference type="ARBA" id="ARBA00022989"/>
    </source>
</evidence>
<keyword evidence="10" id="KW-0325">Glycoprotein</keyword>
<evidence type="ECO:0000256" key="4">
    <source>
        <dbReference type="ARBA" id="ARBA00022692"/>
    </source>
</evidence>
<accession>A0A1S3H382</accession>
<dbReference type="InterPro" id="IPR017981">
    <property type="entry name" value="GPCR_2-like_7TM"/>
</dbReference>
<dbReference type="CDD" id="cd15040">
    <property type="entry name" value="7tmB2_Adhesion"/>
    <property type="match status" value="1"/>
</dbReference>
<dbReference type="PANTHER" id="PTHR45692">
    <property type="entry name" value="G_PROTEIN_RECEP_F2_4 DOMAIN-CONTAINING PROTEIN"/>
    <property type="match status" value="1"/>
</dbReference>
<evidence type="ECO:0000259" key="13">
    <source>
        <dbReference type="PROSITE" id="PS50261"/>
    </source>
</evidence>
<keyword evidence="14" id="KW-1185">Reference proteome</keyword>
<feature type="transmembrane region" description="Helical" evidence="11">
    <location>
        <begin position="885"/>
        <end position="902"/>
    </location>
</feature>
<feature type="transmembrane region" description="Helical" evidence="11">
    <location>
        <begin position="922"/>
        <end position="942"/>
    </location>
</feature>
<dbReference type="InterPro" id="IPR000832">
    <property type="entry name" value="GPCR_2_secretin-like"/>
</dbReference>
<feature type="transmembrane region" description="Helical" evidence="11">
    <location>
        <begin position="954"/>
        <end position="976"/>
    </location>
</feature>
<name>A0A1S3H382_LINAN</name>
<dbReference type="InterPro" id="IPR058808">
    <property type="entry name" value="GAIN_ADGRA2/3"/>
</dbReference>
<dbReference type="InterPro" id="IPR000203">
    <property type="entry name" value="GPS"/>
</dbReference>
<feature type="domain" description="GAIN-B" evidence="12">
    <location>
        <begin position="657"/>
        <end position="831"/>
    </location>
</feature>
<feature type="transmembrane region" description="Helical" evidence="11">
    <location>
        <begin position="841"/>
        <end position="865"/>
    </location>
</feature>
<dbReference type="InterPro" id="IPR032675">
    <property type="entry name" value="LRR_dom_sf"/>
</dbReference>
<dbReference type="PANTHER" id="PTHR45692:SF1">
    <property type="entry name" value="G-PROTEIN COUPLED RECEPTORS FAMILY 2 PROFILE 2 DOMAIN-CONTAINING PROTEIN"/>
    <property type="match status" value="1"/>
</dbReference>
<evidence type="ECO:0000256" key="1">
    <source>
        <dbReference type="ARBA" id="ARBA00004141"/>
    </source>
</evidence>
<keyword evidence="4 11" id="KW-0812">Transmembrane</keyword>
<dbReference type="Gene3D" id="1.20.1070.10">
    <property type="entry name" value="Rhodopsin 7-helix transmembrane proteins"/>
    <property type="match status" value="1"/>
</dbReference>
<dbReference type="Proteomes" id="UP000085678">
    <property type="component" value="Unplaced"/>
</dbReference>
<evidence type="ECO:0000313" key="16">
    <source>
        <dbReference type="RefSeq" id="XP_013379589.1"/>
    </source>
</evidence>
<feature type="transmembrane region" description="Helical" evidence="11">
    <location>
        <begin position="996"/>
        <end position="1024"/>
    </location>
</feature>
<sequence length="1190" mass="132042">MYQSKQKLLYWKMLALELGCIFVLFQTGIRRVEGAAFVPPTQPTGPCTIVGEGSATVIADCQAKNIIDLRDILVGDVPLIPRETNILLLSYNKFTEVPAGIFRNLTNLRSLYMQLNNPPIEWIEERAFEGLHRLVTLSIHSNVVEKIHRDTFYGLSAVANLTLNPIQSFAPDAFIHTPRLTNLDLTMSCTLPSVGVYKFLLQRPSQVHIIGSIQCTQGGNLRQALQALGVDPDLPASNMCYTCTNVDDYRDCEQPQSCRTGFNSCGSFFNQTKSGLRITKGCMNLDACMNRTARMNPARCYEENSTFACSTCCLGDNCNSLGQSNRTEVQRNFNILFTHDISPSSPAYQTLWPIFHTKLEKVLHEVIPGRHEIEIVSIKPSPVSTFSGVVSNVTIRSFIDSSLNVSVTRGNISREINRAVQNNELVDVALSGLRHFPELVWGLCLHTVDNSSHGVYQWRRRWTNATIVTRSFYLPCVHHLRNPNTTAVKQCTMDVSSGIVYWLPTNFENCTTKTTEGLHNLNATKINRNNVQQVSQVLSNVTSNSEELSGTDVEIATDVLDSILTLNSTEVARVAKDVVLTQSNLLGSGQNSLLQSETNTQSVNRILRGIDTFAERVDIEGTNLTIVAPNLAVSVVSANAADPEFSGLGFDSVSDERHDVPHEDTVRLVGSENEPVPDVADVGIRLPRTLFKGLNTTQPASASRVHFVVYQQNTFFKVLASLSDSPGSVKTNTSVYPYVDINGHIIAGSVVGLTIQKLADPVTISFRHLERENETVKNSQCVFWDFSANSGQGGWSGRGCRLAGDQPGNRTVCQCDHLTNFALLVDVYGTGSGIDELNRRILMIVTYVGCGLSILGLLLTIISYLAYRFPCMISKKLRKDTPSKILIQLCFALLGLNIVYVAGTQNLSNVIACKTVAILLHYFLLATLMWMLIEAFYMYLALVKVFQTYYRKLLLKFAIVGWGAPLVIVGITLAINVDNYNYYAGYEEAFCWLTVVPMYVTVITPVAVTVLLNFVAFGLVFHQIRSHVQQKKITKTQKASSVSQVRGALSIMVLLGLTWVFAFFTFSARFIVFHYLFAIFNSLQGLFVFIFHCFLKHDVRMMWMRSLPCCPKPKDSSTFNSSTGVSNSSKMTTSSSINSLGQLAMEEKNVKVPLNNAYETIPSKGKVYEKKYGPDPTIIKNAGINNKGFY</sequence>
<dbReference type="PRINTS" id="PR00249">
    <property type="entry name" value="GPCRSECRETIN"/>
</dbReference>
<dbReference type="RefSeq" id="XP_013379588.1">
    <property type="nucleotide sequence ID" value="XM_013524134.2"/>
</dbReference>
<dbReference type="GO" id="GO:0007166">
    <property type="term" value="P:cell surface receptor signaling pathway"/>
    <property type="evidence" value="ECO:0007669"/>
    <property type="project" value="InterPro"/>
</dbReference>
<organism evidence="16">
    <name type="scientific">Lingula anatina</name>
    <name type="common">Brachiopod</name>
    <name type="synonym">Lingula unguis</name>
    <dbReference type="NCBI Taxonomy" id="7574"/>
    <lineage>
        <taxon>Eukaryota</taxon>
        <taxon>Metazoa</taxon>
        <taxon>Spiralia</taxon>
        <taxon>Lophotrochozoa</taxon>
        <taxon>Brachiopoda</taxon>
        <taxon>Linguliformea</taxon>
        <taxon>Lingulata</taxon>
        <taxon>Lingulida</taxon>
        <taxon>Linguloidea</taxon>
        <taxon>Lingulidae</taxon>
        <taxon>Lingula</taxon>
    </lineage>
</organism>
<comment type="subcellular location">
    <subcellularLocation>
        <location evidence="1">Membrane</location>
        <topology evidence="1">Multi-pass membrane protein</topology>
    </subcellularLocation>
</comment>
<evidence type="ECO:0000256" key="8">
    <source>
        <dbReference type="ARBA" id="ARBA00023136"/>
    </source>
</evidence>
<evidence type="ECO:0000313" key="14">
    <source>
        <dbReference type="Proteomes" id="UP000085678"/>
    </source>
</evidence>
<keyword evidence="15 16" id="KW-0675">Receptor</keyword>
<dbReference type="InterPro" id="IPR046338">
    <property type="entry name" value="GAIN_dom_sf"/>
</dbReference>
<protein>
    <submittedName>
        <fullName evidence="15 16">Adhesion G-protein coupled receptor G6 isoform X1</fullName>
    </submittedName>
</protein>
<dbReference type="PROSITE" id="PS50261">
    <property type="entry name" value="G_PROTEIN_RECEP_F2_4"/>
    <property type="match status" value="1"/>
</dbReference>
<dbReference type="GO" id="GO:0004930">
    <property type="term" value="F:G protein-coupled receptor activity"/>
    <property type="evidence" value="ECO:0007669"/>
    <property type="project" value="InterPro"/>
</dbReference>
<dbReference type="KEGG" id="lak:106151056"/>
<keyword evidence="6" id="KW-0677">Repeat</keyword>
<reference evidence="15 16" key="1">
    <citation type="submission" date="2023-09" db="UniProtKB">
        <authorList>
            <consortium name="RefSeq"/>
        </authorList>
    </citation>
    <scope>IDENTIFICATION</scope>
    <source>
        <tissue evidence="15 16">Gonads</tissue>
    </source>
</reference>
<dbReference type="RefSeq" id="XP_013379589.1">
    <property type="nucleotide sequence ID" value="XM_013524135.2"/>
</dbReference>
<dbReference type="Pfam" id="PF01825">
    <property type="entry name" value="GPS"/>
    <property type="match status" value="1"/>
</dbReference>
<dbReference type="AlphaFoldDB" id="A0A1S3H382"/>
<dbReference type="InterPro" id="IPR017983">
    <property type="entry name" value="GPCR_2_secretin-like_CS"/>
</dbReference>
<dbReference type="GO" id="GO:0005886">
    <property type="term" value="C:plasma membrane"/>
    <property type="evidence" value="ECO:0007669"/>
    <property type="project" value="UniProtKB-SubCell"/>
</dbReference>
<keyword evidence="9" id="KW-1015">Disulfide bond</keyword>
<dbReference type="FunFam" id="1.20.1070.10:FF:000058">
    <property type="entry name" value="Adhesion G protein-coupled receptor F5"/>
    <property type="match status" value="1"/>
</dbReference>
<gene>
    <name evidence="15 16" type="primary">LOC106151056</name>
</gene>
<dbReference type="Gene3D" id="3.80.10.10">
    <property type="entry name" value="Ribonuclease Inhibitor"/>
    <property type="match status" value="1"/>
</dbReference>
<feature type="domain" description="G-protein coupled receptors family 2 profile 2" evidence="13">
    <location>
        <begin position="842"/>
        <end position="1096"/>
    </location>
</feature>
<dbReference type="InterPro" id="IPR001611">
    <property type="entry name" value="Leu-rich_rpt"/>
</dbReference>
<evidence type="ECO:0000256" key="3">
    <source>
        <dbReference type="ARBA" id="ARBA00022614"/>
    </source>
</evidence>
<dbReference type="GeneID" id="106151056"/>